<comment type="similarity">
    <text evidence="3">Belongs to the class II aldolase/RraA-like family.</text>
</comment>
<evidence type="ECO:0000256" key="3">
    <source>
        <dbReference type="ARBA" id="ARBA00008621"/>
    </source>
</evidence>
<evidence type="ECO:0000256" key="10">
    <source>
        <dbReference type="ARBA" id="ARBA00030169"/>
    </source>
</evidence>
<evidence type="ECO:0000256" key="2">
    <source>
        <dbReference type="ARBA" id="ARBA00001968"/>
    </source>
</evidence>
<evidence type="ECO:0000256" key="13">
    <source>
        <dbReference type="PIRSR" id="PIRSR605493-1"/>
    </source>
</evidence>
<dbReference type="EMBL" id="QZFV01000116">
    <property type="protein sequence ID" value="RJQ80218.1"/>
    <property type="molecule type" value="Genomic_DNA"/>
</dbReference>
<dbReference type="Gene3D" id="3.50.30.40">
    <property type="entry name" value="Ribonuclease E inhibitor RraA/RraA-like"/>
    <property type="match status" value="1"/>
</dbReference>
<evidence type="ECO:0000256" key="7">
    <source>
        <dbReference type="ARBA" id="ARBA00016549"/>
    </source>
</evidence>
<comment type="catalytic activity">
    <reaction evidence="1">
        <text>4-hydroxy-4-methyl-2-oxoglutarate = 2 pyruvate</text>
        <dbReference type="Rhea" id="RHEA:22748"/>
        <dbReference type="ChEBI" id="CHEBI:15361"/>
        <dbReference type="ChEBI" id="CHEBI:58276"/>
        <dbReference type="EC" id="4.1.3.17"/>
    </reaction>
</comment>
<dbReference type="PANTHER" id="PTHR33254:SF4">
    <property type="entry name" value="4-HYDROXY-4-METHYL-2-OXOGLUTARATE ALDOLASE 3-RELATED"/>
    <property type="match status" value="1"/>
</dbReference>
<feature type="binding site" evidence="13">
    <location>
        <position position="109"/>
    </location>
    <ligand>
        <name>Mg(2+)</name>
        <dbReference type="ChEBI" id="CHEBI:18420"/>
    </ligand>
</feature>
<dbReference type="AlphaFoldDB" id="A0A419HTT5"/>
<evidence type="ECO:0000256" key="9">
    <source>
        <dbReference type="ARBA" id="ARBA00029596"/>
    </source>
</evidence>
<dbReference type="InterPro" id="IPR005493">
    <property type="entry name" value="RraA/RraA-like"/>
</dbReference>
<comment type="caution">
    <text evidence="14">The sequence shown here is derived from an EMBL/GenBank/DDBJ whole genome shotgun (WGS) entry which is preliminary data.</text>
</comment>
<comment type="subunit">
    <text evidence="4">Homotrimer.</text>
</comment>
<dbReference type="GO" id="GO:0008948">
    <property type="term" value="F:oxaloacetate decarboxylase activity"/>
    <property type="evidence" value="ECO:0007669"/>
    <property type="project" value="UniProtKB-EC"/>
</dbReference>
<comment type="cofactor">
    <cofactor evidence="13">
        <name>Mg(2+)</name>
        <dbReference type="ChEBI" id="CHEBI:18420"/>
    </cofactor>
</comment>
<protein>
    <recommendedName>
        <fullName evidence="7">Putative 4-hydroxy-4-methyl-2-oxoglutarate aldolase</fullName>
        <ecNumber evidence="6">4.1.1.112</ecNumber>
        <ecNumber evidence="5">4.1.3.17</ecNumber>
    </recommendedName>
    <alternativeName>
        <fullName evidence="11">Oxaloacetate decarboxylase</fullName>
    </alternativeName>
    <alternativeName>
        <fullName evidence="9">Regulator of ribonuclease activity homolog</fullName>
    </alternativeName>
    <alternativeName>
        <fullName evidence="10">RraA-like protein</fullName>
    </alternativeName>
</protein>
<gene>
    <name evidence="14" type="ORF">D5S19_25015</name>
</gene>
<evidence type="ECO:0000256" key="4">
    <source>
        <dbReference type="ARBA" id="ARBA00011233"/>
    </source>
</evidence>
<comment type="catalytic activity">
    <reaction evidence="12">
        <text>oxaloacetate + H(+) = pyruvate + CO2</text>
        <dbReference type="Rhea" id="RHEA:15641"/>
        <dbReference type="ChEBI" id="CHEBI:15361"/>
        <dbReference type="ChEBI" id="CHEBI:15378"/>
        <dbReference type="ChEBI" id="CHEBI:16452"/>
        <dbReference type="ChEBI" id="CHEBI:16526"/>
        <dbReference type="EC" id="4.1.1.112"/>
    </reaction>
</comment>
<evidence type="ECO:0000256" key="5">
    <source>
        <dbReference type="ARBA" id="ARBA00012213"/>
    </source>
</evidence>
<reference evidence="14 15" key="1">
    <citation type="submission" date="2018-09" db="EMBL/GenBank/DDBJ databases">
        <title>YIM PH 21725 draft genome.</title>
        <authorList>
            <person name="Miao C."/>
        </authorList>
    </citation>
    <scope>NUCLEOTIDE SEQUENCE [LARGE SCALE GENOMIC DNA]</scope>
    <source>
        <strain evidence="15">YIM PH21725</strain>
    </source>
</reference>
<dbReference type="CDD" id="cd16841">
    <property type="entry name" value="RraA_family"/>
    <property type="match status" value="1"/>
</dbReference>
<proteinExistence type="inferred from homology"/>
<keyword evidence="13" id="KW-0460">Magnesium</keyword>
<keyword evidence="15" id="KW-1185">Reference proteome</keyword>
<evidence type="ECO:0000313" key="14">
    <source>
        <dbReference type="EMBL" id="RJQ80218.1"/>
    </source>
</evidence>
<dbReference type="EC" id="4.1.1.112" evidence="6"/>
<dbReference type="InterPro" id="IPR036704">
    <property type="entry name" value="RraA/RraA-like_sf"/>
</dbReference>
<evidence type="ECO:0000256" key="1">
    <source>
        <dbReference type="ARBA" id="ARBA00001342"/>
    </source>
</evidence>
<feature type="binding site" evidence="13">
    <location>
        <begin position="86"/>
        <end position="89"/>
    </location>
    <ligand>
        <name>substrate</name>
    </ligand>
</feature>
<keyword evidence="13" id="KW-0479">Metal-binding</keyword>
<evidence type="ECO:0000256" key="6">
    <source>
        <dbReference type="ARBA" id="ARBA00012947"/>
    </source>
</evidence>
<dbReference type="RefSeq" id="WP_120025842.1">
    <property type="nucleotide sequence ID" value="NZ_QZFV01000116.1"/>
</dbReference>
<organism evidence="14 15">
    <name type="scientific">Amycolatopsis panacis</name>
    <dbReference type="NCBI Taxonomy" id="2340917"/>
    <lineage>
        <taxon>Bacteria</taxon>
        <taxon>Bacillati</taxon>
        <taxon>Actinomycetota</taxon>
        <taxon>Actinomycetes</taxon>
        <taxon>Pseudonocardiales</taxon>
        <taxon>Pseudonocardiaceae</taxon>
        <taxon>Amycolatopsis</taxon>
    </lineage>
</organism>
<evidence type="ECO:0000313" key="15">
    <source>
        <dbReference type="Proteomes" id="UP000285112"/>
    </source>
</evidence>
<comment type="cofactor">
    <cofactor evidence="2">
        <name>a divalent metal cation</name>
        <dbReference type="ChEBI" id="CHEBI:60240"/>
    </cofactor>
</comment>
<feature type="binding site" evidence="13">
    <location>
        <position position="108"/>
    </location>
    <ligand>
        <name>substrate</name>
    </ligand>
</feature>
<dbReference type="EC" id="4.1.3.17" evidence="5"/>
<evidence type="ECO:0000256" key="12">
    <source>
        <dbReference type="ARBA" id="ARBA00047973"/>
    </source>
</evidence>
<dbReference type="SUPFAM" id="SSF89562">
    <property type="entry name" value="RraA-like"/>
    <property type="match status" value="1"/>
</dbReference>
<dbReference type="Pfam" id="PF03737">
    <property type="entry name" value="RraA-like"/>
    <property type="match status" value="1"/>
</dbReference>
<name>A0A419HTT5_9PSEU</name>
<sequence>MTTFEARFSTLTTAHLTDGCIRAQLDVRCAPAGMHSAIPGGRIAGRVLPARHAGSVDIFLEAITTAERGEVLVVDNGGRRDESCVGDLVAAEAAAAGLSGAVIWGLHRDTADLREIGLPVFSLGSIPTGPLHATPRHPDALTSATVGEWTVNTGDLVFGDEDGVVFVPAAEAEKVFQAAESVRDTERQQAARIRSGTSLREQVGFADFLRRREEDASCTFRQHLRTVGGAVEE</sequence>
<dbReference type="Proteomes" id="UP000285112">
    <property type="component" value="Unassembled WGS sequence"/>
</dbReference>
<accession>A0A419HTT5</accession>
<dbReference type="PANTHER" id="PTHR33254">
    <property type="entry name" value="4-HYDROXY-4-METHYL-2-OXOGLUTARATE ALDOLASE 3-RELATED"/>
    <property type="match status" value="1"/>
</dbReference>
<evidence type="ECO:0000256" key="11">
    <source>
        <dbReference type="ARBA" id="ARBA00032305"/>
    </source>
</evidence>
<dbReference type="OrthoDB" id="943692at2"/>
<evidence type="ECO:0000256" key="8">
    <source>
        <dbReference type="ARBA" id="ARBA00025046"/>
    </source>
</evidence>
<comment type="function">
    <text evidence="8">Catalyzes the aldol cleavage of 4-hydroxy-4-methyl-2-oxoglutarate (HMG) into 2 molecules of pyruvate. Also contains a secondary oxaloacetate (OAA) decarboxylase activity due to the common pyruvate enolate transition state formed following C-C bond cleavage in the retro-aldol and decarboxylation reactions.</text>
</comment>
<dbReference type="GO" id="GO:0046872">
    <property type="term" value="F:metal ion binding"/>
    <property type="evidence" value="ECO:0007669"/>
    <property type="project" value="UniProtKB-KW"/>
</dbReference>
<dbReference type="GO" id="GO:0047443">
    <property type="term" value="F:4-hydroxy-4-methyl-2-oxoglutarate aldolase activity"/>
    <property type="evidence" value="ECO:0007669"/>
    <property type="project" value="UniProtKB-EC"/>
</dbReference>